<dbReference type="SUPFAM" id="SSF53756">
    <property type="entry name" value="UDP-Glycosyltransferase/glycogen phosphorylase"/>
    <property type="match status" value="1"/>
</dbReference>
<evidence type="ECO:0000313" key="3">
    <source>
        <dbReference type="EMBL" id="VFR94830.1"/>
    </source>
</evidence>
<reference evidence="2" key="1">
    <citation type="submission" date="2019-03" db="EMBL/GenBank/DDBJ databases">
        <authorList>
            <person name="Danneels B."/>
        </authorList>
    </citation>
    <scope>NUCLEOTIDE SEQUENCE</scope>
</reference>
<gene>
    <name evidence="2" type="ORF">BRI9_4447</name>
    <name evidence="3" type="ORF">IVO3_4444</name>
</gene>
<dbReference type="EMBL" id="CAADIK010000008">
    <property type="protein sequence ID" value="VFR62508.1"/>
    <property type="molecule type" value="Genomic_DNA"/>
</dbReference>
<dbReference type="PANTHER" id="PTHR45947">
    <property type="entry name" value="SULFOQUINOVOSYL TRANSFERASE SQD2"/>
    <property type="match status" value="1"/>
</dbReference>
<protein>
    <submittedName>
        <fullName evidence="2">Dolichol-phosphate mannosyltransferase in lipid-linked oligosaccharide synthesis cluster</fullName>
        <ecNumber evidence="2">2.4.1.83</ecNumber>
    </submittedName>
</protein>
<dbReference type="GO" id="GO:0004582">
    <property type="term" value="F:dolichyl-phosphate beta-D-mannosyltransferase activity"/>
    <property type="evidence" value="ECO:0007669"/>
    <property type="project" value="UniProtKB-EC"/>
</dbReference>
<keyword evidence="2" id="KW-0808">Transferase</keyword>
<dbReference type="AlphaFoldDB" id="A0A484SIU3"/>
<accession>A0A484SIU3</accession>
<evidence type="ECO:0000259" key="1">
    <source>
        <dbReference type="Pfam" id="PF13439"/>
    </source>
</evidence>
<dbReference type="EMBL" id="CAADIP010000042">
    <property type="protein sequence ID" value="VFR94830.1"/>
    <property type="molecule type" value="Genomic_DNA"/>
</dbReference>
<dbReference type="Pfam" id="PF13439">
    <property type="entry name" value="Glyco_transf_4"/>
    <property type="match status" value="1"/>
</dbReference>
<keyword evidence="2" id="KW-0328">Glycosyltransferase</keyword>
<dbReference type="Gene3D" id="3.40.50.2000">
    <property type="entry name" value="Glycogen Phosphorylase B"/>
    <property type="match status" value="2"/>
</dbReference>
<dbReference type="CDD" id="cd03814">
    <property type="entry name" value="GT4-like"/>
    <property type="match status" value="1"/>
</dbReference>
<organism evidence="2">
    <name type="scientific">plant metagenome</name>
    <dbReference type="NCBI Taxonomy" id="1297885"/>
    <lineage>
        <taxon>unclassified sequences</taxon>
        <taxon>metagenomes</taxon>
        <taxon>organismal metagenomes</taxon>
    </lineage>
</organism>
<proteinExistence type="predicted"/>
<dbReference type="EC" id="2.4.1.83" evidence="2"/>
<feature type="domain" description="Glycosyltransferase subfamily 4-like N-terminal" evidence="1">
    <location>
        <begin position="14"/>
        <end position="164"/>
    </location>
</feature>
<dbReference type="PANTHER" id="PTHR45947:SF3">
    <property type="entry name" value="SULFOQUINOVOSYL TRANSFERASE SQD2"/>
    <property type="match status" value="1"/>
</dbReference>
<dbReference type="Pfam" id="PF13692">
    <property type="entry name" value="Glyco_trans_1_4"/>
    <property type="match status" value="1"/>
</dbReference>
<name>A0A484SIU3_9ZZZZ</name>
<dbReference type="InterPro" id="IPR028098">
    <property type="entry name" value="Glyco_trans_4-like_N"/>
</dbReference>
<sequence length="364" mass="39808">MRILLVTDAWHPQVSGVVRTWTMMQKLLVSWGHELVVISPQGARTVRAPSEKGLRLAINPASHLRRQLGDFVPDAMHIATEGPLGVAARSLAMKRGWRYTTSFHTVFPEYLRMRMGIPAGWTWRYMRWFHKHSQRVLVPTHAMRTLLASHGLCNMQVWARGVDARAFAPDDGMALAGLPRPIHLSVGRLAREKNLDAFLSLDLPGSKVVVGSGPDEARLRRRHPDAVFLGMVPHDRLAPLYSAADVFVFPSLTDTFGLVMLEAMACGTPVAALPGEAPQAVVEEGVTGCLDADLARACHAALSLDRVTVRERTLGRTWETIALALLGALTPLRAAQAQALPQEAGAGIQCGLPEERCDGSRVVR</sequence>
<dbReference type="InterPro" id="IPR050194">
    <property type="entry name" value="Glycosyltransferase_grp1"/>
</dbReference>
<evidence type="ECO:0000313" key="2">
    <source>
        <dbReference type="EMBL" id="VFR62508.1"/>
    </source>
</evidence>